<dbReference type="AlphaFoldDB" id="A0A2U3DSM0"/>
<dbReference type="Proteomes" id="UP000245956">
    <property type="component" value="Unassembled WGS sequence"/>
</dbReference>
<dbReference type="EMBL" id="LCWV01000036">
    <property type="protein sequence ID" value="PWI65235.1"/>
    <property type="molecule type" value="Genomic_DNA"/>
</dbReference>
<evidence type="ECO:0000313" key="1">
    <source>
        <dbReference type="EMBL" id="PWI65235.1"/>
    </source>
</evidence>
<organism evidence="1 2">
    <name type="scientific">Purpureocillium lilacinum</name>
    <name type="common">Paecilomyces lilacinus</name>
    <dbReference type="NCBI Taxonomy" id="33203"/>
    <lineage>
        <taxon>Eukaryota</taxon>
        <taxon>Fungi</taxon>
        <taxon>Dikarya</taxon>
        <taxon>Ascomycota</taxon>
        <taxon>Pezizomycotina</taxon>
        <taxon>Sordariomycetes</taxon>
        <taxon>Hypocreomycetidae</taxon>
        <taxon>Hypocreales</taxon>
        <taxon>Ophiocordycipitaceae</taxon>
        <taxon>Purpureocillium</taxon>
    </lineage>
</organism>
<comment type="caution">
    <text evidence="1">The sequence shown here is derived from an EMBL/GenBank/DDBJ whole genome shotgun (WGS) entry which is preliminary data.</text>
</comment>
<reference evidence="1 2" key="1">
    <citation type="journal article" date="2016" name="Front. Microbiol.">
        <title>Genome and transcriptome sequences reveal the specific parasitism of the nematophagous Purpureocillium lilacinum 36-1.</title>
        <authorList>
            <person name="Xie J."/>
            <person name="Li S."/>
            <person name="Mo C."/>
            <person name="Xiao X."/>
            <person name="Peng D."/>
            <person name="Wang G."/>
            <person name="Xiao Y."/>
        </authorList>
    </citation>
    <scope>NUCLEOTIDE SEQUENCE [LARGE SCALE GENOMIC DNA]</scope>
    <source>
        <strain evidence="1 2">36-1</strain>
    </source>
</reference>
<name>A0A2U3DSM0_PURLI</name>
<gene>
    <name evidence="1" type="ORF">PCL_07285</name>
</gene>
<accession>A0A2U3DSM0</accession>
<sequence length="358" mass="39000">MVLYLVDSGTKIQAEGTENTVVKPVKSPSRADLFWSDIADGMTSESASYPEQGENACHSRFQSMIATAPEVSSTSPGRLLGQIFHSASMRLCDMEAPGSVICHLRKAAMEYDFVEVETHQGPILISQALLPTSLDETARIYGCQTVSKDNAQSTPNQQHFSFFVNANSFPFFVDPESVQPAYTALSPALPHPISTTMAGVQPVPSIEHGRSKFPHLFNVEFSSYGSIFRPGNSSIDVDPSGSCHTGMPTNVDPYTERLRAHPEGIVQSAQEIEAAWPSDAVKETVGVAVRFDDHHHRDPELRARLSGKCHAGRRKACVFLGAALGMNANVDELRPGHVERHMDNRKLTLAGASHDGWS</sequence>
<proteinExistence type="predicted"/>
<evidence type="ECO:0000313" key="2">
    <source>
        <dbReference type="Proteomes" id="UP000245956"/>
    </source>
</evidence>
<protein>
    <submittedName>
        <fullName evidence="1">Uncharacterized protein</fullName>
    </submittedName>
</protein>